<protein>
    <submittedName>
        <fullName evidence="2">Uncharacterized protein</fullName>
    </submittedName>
</protein>
<dbReference type="Proteomes" id="UP000792457">
    <property type="component" value="Unassembled WGS sequence"/>
</dbReference>
<feature type="region of interest" description="Disordered" evidence="1">
    <location>
        <begin position="42"/>
        <end position="70"/>
    </location>
</feature>
<name>A0A8K0KF26_LADFU</name>
<keyword evidence="3" id="KW-1185">Reference proteome</keyword>
<proteinExistence type="predicted"/>
<accession>A0A8K0KF26</accession>
<feature type="compositionally biased region" description="Basic and acidic residues" evidence="1">
    <location>
        <begin position="42"/>
        <end position="51"/>
    </location>
</feature>
<sequence>MPTAINGFRKTGIWPHDLDVLSDADFLPSATTDIQLENNECSAEKPTDGQNHDLITNSLGSTENRTRRQKTKVTPIMNHNLDVHGSKILRTFVQILRKSQLFGHHLKL</sequence>
<evidence type="ECO:0000313" key="3">
    <source>
        <dbReference type="Proteomes" id="UP000792457"/>
    </source>
</evidence>
<dbReference type="OrthoDB" id="6783564at2759"/>
<organism evidence="2 3">
    <name type="scientific">Ladona fulva</name>
    <name type="common">Scarce chaser dragonfly</name>
    <name type="synonym">Libellula fulva</name>
    <dbReference type="NCBI Taxonomy" id="123851"/>
    <lineage>
        <taxon>Eukaryota</taxon>
        <taxon>Metazoa</taxon>
        <taxon>Ecdysozoa</taxon>
        <taxon>Arthropoda</taxon>
        <taxon>Hexapoda</taxon>
        <taxon>Insecta</taxon>
        <taxon>Pterygota</taxon>
        <taxon>Palaeoptera</taxon>
        <taxon>Odonata</taxon>
        <taxon>Epiprocta</taxon>
        <taxon>Anisoptera</taxon>
        <taxon>Libelluloidea</taxon>
        <taxon>Libellulidae</taxon>
        <taxon>Ladona</taxon>
    </lineage>
</organism>
<evidence type="ECO:0000256" key="1">
    <source>
        <dbReference type="SAM" id="MobiDB-lite"/>
    </source>
</evidence>
<reference evidence="2" key="2">
    <citation type="submission" date="2017-10" db="EMBL/GenBank/DDBJ databases">
        <title>Ladona fulva Genome sequencing and assembly.</title>
        <authorList>
            <person name="Murali S."/>
            <person name="Richards S."/>
            <person name="Bandaranaike D."/>
            <person name="Bellair M."/>
            <person name="Blankenburg K."/>
            <person name="Chao H."/>
            <person name="Dinh H."/>
            <person name="Doddapaneni H."/>
            <person name="Dugan-Rocha S."/>
            <person name="Elkadiri S."/>
            <person name="Gnanaolivu R."/>
            <person name="Hernandez B."/>
            <person name="Skinner E."/>
            <person name="Javaid M."/>
            <person name="Lee S."/>
            <person name="Li M."/>
            <person name="Ming W."/>
            <person name="Munidasa M."/>
            <person name="Muniz J."/>
            <person name="Nguyen L."/>
            <person name="Hughes D."/>
            <person name="Osuji N."/>
            <person name="Pu L.-L."/>
            <person name="Puazo M."/>
            <person name="Qu C."/>
            <person name="Quiroz J."/>
            <person name="Raj R."/>
            <person name="Weissenberger G."/>
            <person name="Xin Y."/>
            <person name="Zou X."/>
            <person name="Han Y."/>
            <person name="Worley K."/>
            <person name="Muzny D."/>
            <person name="Gibbs R."/>
        </authorList>
    </citation>
    <scope>NUCLEOTIDE SEQUENCE</scope>
    <source>
        <strain evidence="2">Sampled in the wild</strain>
    </source>
</reference>
<dbReference type="AlphaFoldDB" id="A0A8K0KF26"/>
<reference evidence="2" key="1">
    <citation type="submission" date="2013-04" db="EMBL/GenBank/DDBJ databases">
        <authorList>
            <person name="Qu J."/>
            <person name="Murali S.C."/>
            <person name="Bandaranaike D."/>
            <person name="Bellair M."/>
            <person name="Blankenburg K."/>
            <person name="Chao H."/>
            <person name="Dinh H."/>
            <person name="Doddapaneni H."/>
            <person name="Downs B."/>
            <person name="Dugan-Rocha S."/>
            <person name="Elkadiri S."/>
            <person name="Gnanaolivu R.D."/>
            <person name="Hernandez B."/>
            <person name="Javaid M."/>
            <person name="Jayaseelan J.C."/>
            <person name="Lee S."/>
            <person name="Li M."/>
            <person name="Ming W."/>
            <person name="Munidasa M."/>
            <person name="Muniz J."/>
            <person name="Nguyen L."/>
            <person name="Ongeri F."/>
            <person name="Osuji N."/>
            <person name="Pu L.-L."/>
            <person name="Puazo M."/>
            <person name="Qu C."/>
            <person name="Quiroz J."/>
            <person name="Raj R."/>
            <person name="Weissenberger G."/>
            <person name="Xin Y."/>
            <person name="Zou X."/>
            <person name="Han Y."/>
            <person name="Richards S."/>
            <person name="Worley K."/>
            <person name="Muzny D."/>
            <person name="Gibbs R."/>
        </authorList>
    </citation>
    <scope>NUCLEOTIDE SEQUENCE</scope>
    <source>
        <strain evidence="2">Sampled in the wild</strain>
    </source>
</reference>
<dbReference type="EMBL" id="KZ308703">
    <property type="protein sequence ID" value="KAG8233292.1"/>
    <property type="molecule type" value="Genomic_DNA"/>
</dbReference>
<evidence type="ECO:0000313" key="2">
    <source>
        <dbReference type="EMBL" id="KAG8233292.1"/>
    </source>
</evidence>
<gene>
    <name evidence="2" type="ORF">J437_LFUL012227</name>
</gene>
<feature type="compositionally biased region" description="Polar residues" evidence="1">
    <location>
        <begin position="53"/>
        <end position="63"/>
    </location>
</feature>
<comment type="caution">
    <text evidence="2">The sequence shown here is derived from an EMBL/GenBank/DDBJ whole genome shotgun (WGS) entry which is preliminary data.</text>
</comment>